<name>A0A1H3DKI4_9EURY</name>
<organism evidence="2 3">
    <name type="scientific">Halobellus clavatus</name>
    <dbReference type="NCBI Taxonomy" id="660517"/>
    <lineage>
        <taxon>Archaea</taxon>
        <taxon>Methanobacteriati</taxon>
        <taxon>Methanobacteriota</taxon>
        <taxon>Stenosarchaea group</taxon>
        <taxon>Halobacteria</taxon>
        <taxon>Halobacteriales</taxon>
        <taxon>Haloferacaceae</taxon>
        <taxon>Halobellus</taxon>
    </lineage>
</organism>
<sequence>MTGYSAPGDTEQEYSTTNRTRAELLVNGVYPEKVRDHAAEVLEGVEPGVERYRYAAALTEFVYENVDGTDGESNKALYRPDYVLDHGVESDCEDQAVLLASLLKVRSFKTRLLGVVDEDWGNHLMVQVCFPENSVEDLQGEAQDFYSAEVPRIRFQSDGSGGAWLLCDPVYSPVVGCVNEEFFQENEGGELVFNEDTRYDYFSLEDS</sequence>
<dbReference type="Proteomes" id="UP000199170">
    <property type="component" value="Unassembled WGS sequence"/>
</dbReference>
<proteinExistence type="predicted"/>
<dbReference type="Pfam" id="PF01841">
    <property type="entry name" value="Transglut_core"/>
    <property type="match status" value="1"/>
</dbReference>
<gene>
    <name evidence="2" type="ORF">SAMN04487946_101594</name>
</gene>
<feature type="domain" description="Transglutaminase-like" evidence="1">
    <location>
        <begin position="50"/>
        <end position="133"/>
    </location>
</feature>
<dbReference type="AlphaFoldDB" id="A0A1H3DKI4"/>
<dbReference type="STRING" id="660517.SAMN04487946_101594"/>
<keyword evidence="3" id="KW-1185">Reference proteome</keyword>
<dbReference type="EMBL" id="FNPB01000001">
    <property type="protein sequence ID" value="SDX66144.1"/>
    <property type="molecule type" value="Genomic_DNA"/>
</dbReference>
<protein>
    <recommendedName>
        <fullName evidence="1">Transglutaminase-like domain-containing protein</fullName>
    </recommendedName>
</protein>
<evidence type="ECO:0000259" key="1">
    <source>
        <dbReference type="Pfam" id="PF01841"/>
    </source>
</evidence>
<dbReference type="RefSeq" id="WP_089764949.1">
    <property type="nucleotide sequence ID" value="NZ_FNPB01000001.1"/>
</dbReference>
<evidence type="ECO:0000313" key="3">
    <source>
        <dbReference type="Proteomes" id="UP000199170"/>
    </source>
</evidence>
<evidence type="ECO:0000313" key="2">
    <source>
        <dbReference type="EMBL" id="SDX66144.1"/>
    </source>
</evidence>
<dbReference type="OrthoDB" id="387428at2157"/>
<accession>A0A1H3DKI4</accession>
<dbReference type="InterPro" id="IPR002931">
    <property type="entry name" value="Transglutaminase-like"/>
</dbReference>
<reference evidence="3" key="1">
    <citation type="submission" date="2016-10" db="EMBL/GenBank/DDBJ databases">
        <authorList>
            <person name="Varghese N."/>
            <person name="Submissions S."/>
        </authorList>
    </citation>
    <scope>NUCLEOTIDE SEQUENCE [LARGE SCALE GENOMIC DNA]</scope>
    <source>
        <strain evidence="3">CGMCC 1.10118</strain>
    </source>
</reference>